<dbReference type="EMBL" id="JBHUHQ010000015">
    <property type="protein sequence ID" value="MFD2044738.1"/>
    <property type="molecule type" value="Genomic_DNA"/>
</dbReference>
<evidence type="ECO:0000313" key="3">
    <source>
        <dbReference type="Proteomes" id="UP001597383"/>
    </source>
</evidence>
<keyword evidence="1" id="KW-1133">Transmembrane helix</keyword>
<dbReference type="Proteomes" id="UP001597383">
    <property type="component" value="Unassembled WGS sequence"/>
</dbReference>
<keyword evidence="1" id="KW-0812">Transmembrane</keyword>
<name>A0ABW4VZU8_9BACI</name>
<accession>A0ABW4VZU8</accession>
<protein>
    <submittedName>
        <fullName evidence="2">DUF2663 family protein</fullName>
    </submittedName>
</protein>
<keyword evidence="3" id="KW-1185">Reference proteome</keyword>
<dbReference type="Pfam" id="PF10864">
    <property type="entry name" value="DUF2663"/>
    <property type="match status" value="1"/>
</dbReference>
<proteinExistence type="predicted"/>
<sequence>MSWEDHVTNDTRNRIDKVRKKKEYLDKWKRRESNYLLLFGVTLVLFIYYILYMTEITEQNIFYAMVDIITNLAYVLIISVISLFYYFYLEARNKVKKEKEKYKEMRGEIIKHFQKDWYVNEHSSIRDEITEMMEDEYDIDLRLKSD</sequence>
<dbReference type="RefSeq" id="WP_377556029.1">
    <property type="nucleotide sequence ID" value="NZ_JBHUHQ010000015.1"/>
</dbReference>
<organism evidence="2 3">
    <name type="scientific">Ornithinibacillus salinisoli</name>
    <dbReference type="NCBI Taxonomy" id="1848459"/>
    <lineage>
        <taxon>Bacteria</taxon>
        <taxon>Bacillati</taxon>
        <taxon>Bacillota</taxon>
        <taxon>Bacilli</taxon>
        <taxon>Bacillales</taxon>
        <taxon>Bacillaceae</taxon>
        <taxon>Ornithinibacillus</taxon>
    </lineage>
</organism>
<keyword evidence="1" id="KW-0472">Membrane</keyword>
<feature type="transmembrane region" description="Helical" evidence="1">
    <location>
        <begin position="35"/>
        <end position="52"/>
    </location>
</feature>
<evidence type="ECO:0000313" key="2">
    <source>
        <dbReference type="EMBL" id="MFD2044738.1"/>
    </source>
</evidence>
<feature type="transmembrane region" description="Helical" evidence="1">
    <location>
        <begin position="72"/>
        <end position="89"/>
    </location>
</feature>
<dbReference type="InterPro" id="IPR020210">
    <property type="entry name" value="Uncharacterised_YpbF_TM"/>
</dbReference>
<gene>
    <name evidence="2" type="ORF">ACFSJF_10710</name>
</gene>
<evidence type="ECO:0000256" key="1">
    <source>
        <dbReference type="SAM" id="Phobius"/>
    </source>
</evidence>
<comment type="caution">
    <text evidence="2">The sequence shown here is derived from an EMBL/GenBank/DDBJ whole genome shotgun (WGS) entry which is preliminary data.</text>
</comment>
<reference evidence="3" key="1">
    <citation type="journal article" date="2019" name="Int. J. Syst. Evol. Microbiol.">
        <title>The Global Catalogue of Microorganisms (GCM) 10K type strain sequencing project: providing services to taxonomists for standard genome sequencing and annotation.</title>
        <authorList>
            <consortium name="The Broad Institute Genomics Platform"/>
            <consortium name="The Broad Institute Genome Sequencing Center for Infectious Disease"/>
            <person name="Wu L."/>
            <person name="Ma J."/>
        </authorList>
    </citation>
    <scope>NUCLEOTIDE SEQUENCE [LARGE SCALE GENOMIC DNA]</scope>
    <source>
        <strain evidence="3">R28</strain>
    </source>
</reference>